<dbReference type="EMBL" id="MU394319">
    <property type="protein sequence ID" value="KAI6086072.1"/>
    <property type="molecule type" value="Genomic_DNA"/>
</dbReference>
<reference evidence="1 2" key="1">
    <citation type="journal article" date="2022" name="New Phytol.">
        <title>Ecological generalism drives hyperdiversity of secondary metabolite gene clusters in xylarialean endophytes.</title>
        <authorList>
            <person name="Franco M.E.E."/>
            <person name="Wisecaver J.H."/>
            <person name="Arnold A.E."/>
            <person name="Ju Y.M."/>
            <person name="Slot J.C."/>
            <person name="Ahrendt S."/>
            <person name="Moore L.P."/>
            <person name="Eastman K.E."/>
            <person name="Scott K."/>
            <person name="Konkel Z."/>
            <person name="Mondo S.J."/>
            <person name="Kuo A."/>
            <person name="Hayes R.D."/>
            <person name="Haridas S."/>
            <person name="Andreopoulos B."/>
            <person name="Riley R."/>
            <person name="LaButti K."/>
            <person name="Pangilinan J."/>
            <person name="Lipzen A."/>
            <person name="Amirebrahimi M."/>
            <person name="Yan J."/>
            <person name="Adam C."/>
            <person name="Keymanesh K."/>
            <person name="Ng V."/>
            <person name="Louie K."/>
            <person name="Northen T."/>
            <person name="Drula E."/>
            <person name="Henrissat B."/>
            <person name="Hsieh H.M."/>
            <person name="Youens-Clark K."/>
            <person name="Lutzoni F."/>
            <person name="Miadlikowska J."/>
            <person name="Eastwood D.C."/>
            <person name="Hamelin R.C."/>
            <person name="Grigoriev I.V."/>
            <person name="U'Ren J.M."/>
        </authorList>
    </citation>
    <scope>NUCLEOTIDE SEQUENCE [LARGE SCALE GENOMIC DNA]</scope>
    <source>
        <strain evidence="1 2">ER1909</strain>
    </source>
</reference>
<dbReference type="Proteomes" id="UP001497680">
    <property type="component" value="Unassembled WGS sequence"/>
</dbReference>
<keyword evidence="2" id="KW-1185">Reference proteome</keyword>
<name>A0ACC0D007_9PEZI</name>
<sequence length="482" mass="54285">MDPVEEPIDADGGLLETGAAEKSEIQSRENLDRTAPIDEILLEERGLKRPADDDCDTEAGSDDDDANDDFSQDAGTETEKLSKNKLRKLKRRKMWEVKKQEKKGLRKEKRHKQQERKRLEREAEIAAAAAEGREPVFHEAAKRQPISATKVPISVIIDCQFEQYMMEKELVSLGSQITRCYSDNRNAQFPVHMFISSYGGQMKERFETVLKNQHEHWKNVHFAQGDFVEAASDAKSLMEGPEGGQVIDLLSQGKEGDSVSMSETTNYTKKQQKQQKIAPVPEPEADDVDKSIVYLTADSPYTLDRLEPNTCYVIGGIIDKNREKGLCYKIARQRKVRTAKLPIGDFMVMQSRHVLTTNHVMEIMLRWLETGDWGTAFMKVIPTRKGGKLKEDEAAPEMGEEQPEETTEVGLKPAAVATEDIEMTEPNAIQSKEPTAQEQQDDAEVEGDNFEEGLQKNSLDQQRWSAPPIEEAVEWPASSAAS</sequence>
<accession>A0ACC0D007</accession>
<proteinExistence type="predicted"/>
<protein>
    <submittedName>
        <fullName evidence="1">Guanine-1-methyltransferase-domain-containing protein</fullName>
    </submittedName>
</protein>
<gene>
    <name evidence="1" type="ORF">F4821DRAFT_239289</name>
</gene>
<evidence type="ECO:0000313" key="1">
    <source>
        <dbReference type="EMBL" id="KAI6086072.1"/>
    </source>
</evidence>
<evidence type="ECO:0000313" key="2">
    <source>
        <dbReference type="Proteomes" id="UP001497680"/>
    </source>
</evidence>
<organism evidence="1 2">
    <name type="scientific">Hypoxylon rubiginosum</name>
    <dbReference type="NCBI Taxonomy" id="110542"/>
    <lineage>
        <taxon>Eukaryota</taxon>
        <taxon>Fungi</taxon>
        <taxon>Dikarya</taxon>
        <taxon>Ascomycota</taxon>
        <taxon>Pezizomycotina</taxon>
        <taxon>Sordariomycetes</taxon>
        <taxon>Xylariomycetidae</taxon>
        <taxon>Xylariales</taxon>
        <taxon>Hypoxylaceae</taxon>
        <taxon>Hypoxylon</taxon>
    </lineage>
</organism>
<comment type="caution">
    <text evidence="1">The sequence shown here is derived from an EMBL/GenBank/DDBJ whole genome shotgun (WGS) entry which is preliminary data.</text>
</comment>